<dbReference type="InterPro" id="IPR037185">
    <property type="entry name" value="EmrE-like"/>
</dbReference>
<evidence type="ECO:0000313" key="8">
    <source>
        <dbReference type="EMBL" id="MXO92212.1"/>
    </source>
</evidence>
<evidence type="ECO:0000256" key="4">
    <source>
        <dbReference type="ARBA" id="ARBA00022989"/>
    </source>
</evidence>
<name>A0A844ZY92_9SPHN</name>
<dbReference type="InterPro" id="IPR000620">
    <property type="entry name" value="EamA_dom"/>
</dbReference>
<sequence>MTLRPDTRALALLGLVMVFWAGNSIVGRAVADSIPPLTLAFMRWTGASLLLLPFAWTPLRRDLPVLRTQWKAVLLLGLLGIGAFNALLYSGLHYTTATNALLLQAAVPALVLVLDRMFYKVRAGGWQVAGTVASTLGVIIVVFRADPALLAALHLGAGDALVLASVVVWALYTVFLRLRPQVSPVSFVAATFAVGVVSMAPFAAWEFTRGLRIAWSTGTVLALAYVSVFPSLLSYFIYNAAAARLGAARAGQSITLLPIFGALLSAVLLGEALHWYHALGMAMIGAGIAMGLLALRRQQAGGAPAGAPLEGEG</sequence>
<evidence type="ECO:0000256" key="6">
    <source>
        <dbReference type="SAM" id="Phobius"/>
    </source>
</evidence>
<dbReference type="RefSeq" id="WP_131451590.1">
    <property type="nucleotide sequence ID" value="NZ_BMJK01000001.1"/>
</dbReference>
<accession>A0A844ZY92</accession>
<dbReference type="OrthoDB" id="9806889at2"/>
<keyword evidence="4 6" id="KW-1133">Transmembrane helix</keyword>
<dbReference type="InterPro" id="IPR050638">
    <property type="entry name" value="AA-Vitamin_Transporters"/>
</dbReference>
<feature type="transmembrane region" description="Helical" evidence="6">
    <location>
        <begin position="126"/>
        <end position="145"/>
    </location>
</feature>
<evidence type="ECO:0000256" key="3">
    <source>
        <dbReference type="ARBA" id="ARBA00022692"/>
    </source>
</evidence>
<keyword evidence="3 6" id="KW-0812">Transmembrane</keyword>
<evidence type="ECO:0000313" key="9">
    <source>
        <dbReference type="Proteomes" id="UP000460626"/>
    </source>
</evidence>
<feature type="transmembrane region" description="Helical" evidence="6">
    <location>
        <begin position="213"/>
        <end position="238"/>
    </location>
</feature>
<feature type="transmembrane region" description="Helical" evidence="6">
    <location>
        <begin position="96"/>
        <end position="114"/>
    </location>
</feature>
<comment type="subcellular location">
    <subcellularLocation>
        <location evidence="1">Membrane</location>
        <topology evidence="1">Multi-pass membrane protein</topology>
    </subcellularLocation>
</comment>
<feature type="transmembrane region" description="Helical" evidence="6">
    <location>
        <begin position="151"/>
        <end position="175"/>
    </location>
</feature>
<reference evidence="8 9" key="1">
    <citation type="submission" date="2019-12" db="EMBL/GenBank/DDBJ databases">
        <title>Genomic-based taxomic classification of the family Erythrobacteraceae.</title>
        <authorList>
            <person name="Xu L."/>
        </authorList>
    </citation>
    <scope>NUCLEOTIDE SEQUENCE [LARGE SCALE GENOMIC DNA]</scope>
    <source>
        <strain evidence="8 9">RC4-10-4</strain>
    </source>
</reference>
<dbReference type="SUPFAM" id="SSF103481">
    <property type="entry name" value="Multidrug resistance efflux transporter EmrE"/>
    <property type="match status" value="2"/>
</dbReference>
<dbReference type="PANTHER" id="PTHR32322:SF2">
    <property type="entry name" value="EAMA DOMAIN-CONTAINING PROTEIN"/>
    <property type="match status" value="1"/>
</dbReference>
<protein>
    <submittedName>
        <fullName evidence="8">EamA family transporter</fullName>
    </submittedName>
</protein>
<proteinExistence type="inferred from homology"/>
<feature type="transmembrane region" description="Helical" evidence="6">
    <location>
        <begin position="41"/>
        <end position="59"/>
    </location>
</feature>
<feature type="transmembrane region" description="Helical" evidence="6">
    <location>
        <begin position="275"/>
        <end position="295"/>
    </location>
</feature>
<evidence type="ECO:0000259" key="7">
    <source>
        <dbReference type="Pfam" id="PF00892"/>
    </source>
</evidence>
<dbReference type="Pfam" id="PF00892">
    <property type="entry name" value="EamA"/>
    <property type="match status" value="2"/>
</dbReference>
<feature type="transmembrane region" description="Helical" evidence="6">
    <location>
        <begin position="250"/>
        <end position="269"/>
    </location>
</feature>
<evidence type="ECO:0000256" key="2">
    <source>
        <dbReference type="ARBA" id="ARBA00007362"/>
    </source>
</evidence>
<comment type="similarity">
    <text evidence="2">Belongs to the EamA transporter family.</text>
</comment>
<organism evidence="8 9">
    <name type="scientific">Aurantiacibacter arachoides</name>
    <dbReference type="NCBI Taxonomy" id="1850444"/>
    <lineage>
        <taxon>Bacteria</taxon>
        <taxon>Pseudomonadati</taxon>
        <taxon>Pseudomonadota</taxon>
        <taxon>Alphaproteobacteria</taxon>
        <taxon>Sphingomonadales</taxon>
        <taxon>Erythrobacteraceae</taxon>
        <taxon>Aurantiacibacter</taxon>
    </lineage>
</organism>
<comment type="caution">
    <text evidence="8">The sequence shown here is derived from an EMBL/GenBank/DDBJ whole genome shotgun (WGS) entry which is preliminary data.</text>
</comment>
<dbReference type="Proteomes" id="UP000460626">
    <property type="component" value="Unassembled WGS sequence"/>
</dbReference>
<keyword evidence="5 6" id="KW-0472">Membrane</keyword>
<evidence type="ECO:0000256" key="5">
    <source>
        <dbReference type="ARBA" id="ARBA00023136"/>
    </source>
</evidence>
<dbReference type="AlphaFoldDB" id="A0A844ZY92"/>
<feature type="domain" description="EamA" evidence="7">
    <location>
        <begin position="158"/>
        <end position="290"/>
    </location>
</feature>
<feature type="domain" description="EamA" evidence="7">
    <location>
        <begin position="10"/>
        <end position="142"/>
    </location>
</feature>
<keyword evidence="9" id="KW-1185">Reference proteome</keyword>
<dbReference type="PANTHER" id="PTHR32322">
    <property type="entry name" value="INNER MEMBRANE TRANSPORTER"/>
    <property type="match status" value="1"/>
</dbReference>
<feature type="transmembrane region" description="Helical" evidence="6">
    <location>
        <begin position="187"/>
        <end position="207"/>
    </location>
</feature>
<gene>
    <name evidence="8" type="ORF">GRI62_01145</name>
</gene>
<feature type="transmembrane region" description="Helical" evidence="6">
    <location>
        <begin position="71"/>
        <end position="90"/>
    </location>
</feature>
<dbReference type="GO" id="GO:0016020">
    <property type="term" value="C:membrane"/>
    <property type="evidence" value="ECO:0007669"/>
    <property type="project" value="UniProtKB-SubCell"/>
</dbReference>
<dbReference type="EMBL" id="WTYH01000001">
    <property type="protein sequence ID" value="MXO92212.1"/>
    <property type="molecule type" value="Genomic_DNA"/>
</dbReference>
<evidence type="ECO:0000256" key="1">
    <source>
        <dbReference type="ARBA" id="ARBA00004141"/>
    </source>
</evidence>